<accession>A0ABN9FPN4</accession>
<organism evidence="2 3">
    <name type="scientific">Staurois parvus</name>
    <dbReference type="NCBI Taxonomy" id="386267"/>
    <lineage>
        <taxon>Eukaryota</taxon>
        <taxon>Metazoa</taxon>
        <taxon>Chordata</taxon>
        <taxon>Craniata</taxon>
        <taxon>Vertebrata</taxon>
        <taxon>Euteleostomi</taxon>
        <taxon>Amphibia</taxon>
        <taxon>Batrachia</taxon>
        <taxon>Anura</taxon>
        <taxon>Neobatrachia</taxon>
        <taxon>Ranoidea</taxon>
        <taxon>Ranidae</taxon>
        <taxon>Staurois</taxon>
    </lineage>
</organism>
<proteinExistence type="predicted"/>
<evidence type="ECO:0000313" key="3">
    <source>
        <dbReference type="Proteomes" id="UP001162483"/>
    </source>
</evidence>
<evidence type="ECO:0000256" key="1">
    <source>
        <dbReference type="SAM" id="MobiDB-lite"/>
    </source>
</evidence>
<sequence length="53" mass="5904">MAEWEQWEAVQGPRSHYGPSSSHEESVRGPMADYMSGSSNGRPVICQHPMSKI</sequence>
<evidence type="ECO:0000313" key="2">
    <source>
        <dbReference type="EMBL" id="CAI9598005.1"/>
    </source>
</evidence>
<dbReference type="EMBL" id="CATNWA010017110">
    <property type="protein sequence ID" value="CAI9598005.1"/>
    <property type="molecule type" value="Genomic_DNA"/>
</dbReference>
<protein>
    <submittedName>
        <fullName evidence="2">Uncharacterized protein</fullName>
    </submittedName>
</protein>
<reference evidence="2" key="1">
    <citation type="submission" date="2023-05" db="EMBL/GenBank/DDBJ databases">
        <authorList>
            <person name="Stuckert A."/>
        </authorList>
    </citation>
    <scope>NUCLEOTIDE SEQUENCE</scope>
</reference>
<feature type="region of interest" description="Disordered" evidence="1">
    <location>
        <begin position="1"/>
        <end position="53"/>
    </location>
</feature>
<gene>
    <name evidence="2" type="ORF">SPARVUS_LOCUS12331780</name>
</gene>
<keyword evidence="3" id="KW-1185">Reference proteome</keyword>
<name>A0ABN9FPN4_9NEOB</name>
<dbReference type="Proteomes" id="UP001162483">
    <property type="component" value="Unassembled WGS sequence"/>
</dbReference>
<comment type="caution">
    <text evidence="2">The sequence shown here is derived from an EMBL/GenBank/DDBJ whole genome shotgun (WGS) entry which is preliminary data.</text>
</comment>